<dbReference type="Gene3D" id="1.20.120.1490">
    <property type="match status" value="1"/>
</dbReference>
<feature type="chain" id="PRO_5002604406" description="Zinc resistance-associated protein" evidence="1">
    <location>
        <begin position="24"/>
        <end position="151"/>
    </location>
</feature>
<dbReference type="RefSeq" id="WP_011793174.1">
    <property type="nucleotide sequence ID" value="NC_008751.1"/>
</dbReference>
<dbReference type="Proteomes" id="UP000009173">
    <property type="component" value="Chromosome"/>
</dbReference>
<dbReference type="AlphaFoldDB" id="A0A0H3ABY5"/>
<feature type="signal peptide" evidence="1">
    <location>
        <begin position="1"/>
        <end position="23"/>
    </location>
</feature>
<name>A0A0H3ABY5_NITV4</name>
<keyword evidence="1" id="KW-0732">Signal</keyword>
<sequence precursor="true">MHRFAATLICTALLTLPAAVGHAKPAAQNATACTGKSLQQMVAELPGDRQAAAQKLFNQYSVTIHKLVEQEKDAREALDAVLTDTAATPEAVEQKTRELIESQGSIIRERVAFRMHLAAETGIRLPFQMSGAGVGLHGSGCGDDGDCPGSR</sequence>
<dbReference type="EMBL" id="CP000527">
    <property type="protein sequence ID" value="ABM29936.1"/>
    <property type="molecule type" value="Genomic_DNA"/>
</dbReference>
<proteinExistence type="predicted"/>
<evidence type="ECO:0000313" key="3">
    <source>
        <dbReference type="Proteomes" id="UP000009173"/>
    </source>
</evidence>
<protein>
    <recommendedName>
        <fullName evidence="4">Zinc resistance-associated protein</fullName>
    </recommendedName>
</protein>
<evidence type="ECO:0008006" key="4">
    <source>
        <dbReference type="Google" id="ProtNLM"/>
    </source>
</evidence>
<organism evidence="2 3">
    <name type="scientific">Nitratidesulfovibrio vulgaris (strain DP4)</name>
    <name type="common">Desulfovibrio vulgaris</name>
    <dbReference type="NCBI Taxonomy" id="391774"/>
    <lineage>
        <taxon>Bacteria</taxon>
        <taxon>Pseudomonadati</taxon>
        <taxon>Thermodesulfobacteriota</taxon>
        <taxon>Desulfovibrionia</taxon>
        <taxon>Desulfovibrionales</taxon>
        <taxon>Desulfovibrionaceae</taxon>
        <taxon>Nitratidesulfovibrio</taxon>
    </lineage>
</organism>
<reference evidence="3" key="1">
    <citation type="journal article" date="2009" name="Environ. Microbiol.">
        <title>Contribution of mobile genetic elements to Desulfovibrio vulgaris genome plasticity.</title>
        <authorList>
            <person name="Walker C.B."/>
            <person name="Stolyar S."/>
            <person name="Chivian D."/>
            <person name="Pinel N."/>
            <person name="Gabster J.A."/>
            <person name="Dehal P.S."/>
            <person name="He Z."/>
            <person name="Yang Z.K."/>
            <person name="Yen H.C."/>
            <person name="Zhou J."/>
            <person name="Wall J.D."/>
            <person name="Hazen T.C."/>
            <person name="Arkin A.P."/>
            <person name="Stahl D.A."/>
        </authorList>
    </citation>
    <scope>NUCLEOTIDE SEQUENCE [LARGE SCALE GENOMIC DNA]</scope>
    <source>
        <strain evidence="3">DP4</strain>
    </source>
</reference>
<dbReference type="HOGENOM" id="CLU_1728472_0_0_7"/>
<gene>
    <name evidence="2" type="ordered locus">Dvul_2925</name>
</gene>
<accession>A0A0H3ABY5</accession>
<evidence type="ECO:0000256" key="1">
    <source>
        <dbReference type="SAM" id="SignalP"/>
    </source>
</evidence>
<dbReference type="KEGG" id="dvl:Dvul_2925"/>
<evidence type="ECO:0000313" key="2">
    <source>
        <dbReference type="EMBL" id="ABM29936.1"/>
    </source>
</evidence>